<dbReference type="AlphaFoldDB" id="A0A9I9EMZ3"/>
<evidence type="ECO:0000313" key="1">
    <source>
        <dbReference type="EnsemblPlants" id="MELO3C035715.2.1"/>
    </source>
</evidence>
<dbReference type="Gramene" id="MELO3C035715.2.1">
    <property type="protein sequence ID" value="MELO3C035715.2.1"/>
    <property type="gene ID" value="MELO3C035715.2"/>
</dbReference>
<dbReference type="EnsemblPlants" id="MELO3C035715.2.1">
    <property type="protein sequence ID" value="MELO3C035715.2.1"/>
    <property type="gene ID" value="MELO3C035715.2"/>
</dbReference>
<protein>
    <submittedName>
        <fullName evidence="1">Uncharacterized protein</fullName>
    </submittedName>
</protein>
<proteinExistence type="predicted"/>
<name>A0A9I9EMZ3_CUCME</name>
<sequence length="177" mass="19839">MLNSYPTMPFPALLWSLPSAASYPQVEILGFWVLRIWFSSFEVVLFEDEEKVVAIVVWRSAYDISNMRSIGENDVIGWELGQFLPTLLVELQTTPKSMEWNSVMSQDTRSHTASLQSRIADVVVKAQTGCLARLIEKFGRGNEAIGPLSIVMLLSKLARCGILSIHLNEITHSIDLV</sequence>
<organism evidence="1">
    <name type="scientific">Cucumis melo</name>
    <name type="common">Muskmelon</name>
    <dbReference type="NCBI Taxonomy" id="3656"/>
    <lineage>
        <taxon>Eukaryota</taxon>
        <taxon>Viridiplantae</taxon>
        <taxon>Streptophyta</taxon>
        <taxon>Embryophyta</taxon>
        <taxon>Tracheophyta</taxon>
        <taxon>Spermatophyta</taxon>
        <taxon>Magnoliopsida</taxon>
        <taxon>eudicotyledons</taxon>
        <taxon>Gunneridae</taxon>
        <taxon>Pentapetalae</taxon>
        <taxon>rosids</taxon>
        <taxon>fabids</taxon>
        <taxon>Cucurbitales</taxon>
        <taxon>Cucurbitaceae</taxon>
        <taxon>Benincaseae</taxon>
        <taxon>Cucumis</taxon>
    </lineage>
</organism>
<accession>A0A9I9EMZ3</accession>
<reference evidence="1" key="1">
    <citation type="submission" date="2023-03" db="UniProtKB">
        <authorList>
            <consortium name="EnsemblPlants"/>
        </authorList>
    </citation>
    <scope>IDENTIFICATION</scope>
</reference>